<organism evidence="1 2">
    <name type="scientific">Ruminococcus bicirculans</name>
    <name type="common">ex Wegman et al. 2014</name>
    <dbReference type="NCBI Taxonomy" id="1160721"/>
    <lineage>
        <taxon>Bacteria</taxon>
        <taxon>Bacillati</taxon>
        <taxon>Bacillota</taxon>
        <taxon>Clostridia</taxon>
        <taxon>Eubacteriales</taxon>
        <taxon>Oscillospiraceae</taxon>
        <taxon>Ruminococcus</taxon>
    </lineage>
</organism>
<keyword evidence="2" id="KW-1185">Reference proteome</keyword>
<proteinExistence type="predicted"/>
<protein>
    <submittedName>
        <fullName evidence="1">Uncharacterized protein</fullName>
    </submittedName>
</protein>
<gene>
    <name evidence="1" type="ORF">RBI_I01588</name>
</gene>
<evidence type="ECO:0000313" key="1">
    <source>
        <dbReference type="EMBL" id="CCO05290.1"/>
    </source>
</evidence>
<dbReference type="Proteomes" id="UP000027600">
    <property type="component" value="Chromosome I"/>
</dbReference>
<name>A0ABM9QHG7_9FIRM</name>
<accession>A0ABM9QHG7</accession>
<sequence length="34" mass="3778">MGRTICENLQKIFITQSRGVNCELMCISVIAAYA</sequence>
<dbReference type="EMBL" id="HF545616">
    <property type="protein sequence ID" value="CCO05290.1"/>
    <property type="molecule type" value="Genomic_DNA"/>
</dbReference>
<reference evidence="1 2" key="1">
    <citation type="journal article" date="2014" name="Int. J. Syst. Evol. Microbiol.">
        <title>Complete genome of a new Firmicutes species belonging to the dominant human colonic microbiota ('Ruminococcus bicirculans') reveals two chromosomes and a selective capacity to utilize plant glucans.</title>
        <authorList>
            <consortium name="NISC Comparative Sequencing Program"/>
            <person name="Wegmann U."/>
            <person name="Louis P."/>
            <person name="Goesmann A."/>
            <person name="Henrissat B."/>
            <person name="Duncan S.H."/>
            <person name="Flint H.J."/>
        </authorList>
    </citation>
    <scope>NUCLEOTIDE SEQUENCE [LARGE SCALE GENOMIC DNA]</scope>
    <source>
        <strain evidence="1 2">80/3</strain>
    </source>
</reference>
<evidence type="ECO:0000313" key="2">
    <source>
        <dbReference type="Proteomes" id="UP000027600"/>
    </source>
</evidence>